<dbReference type="EMBL" id="CP022743">
    <property type="protein sequence ID" value="ASU36532.1"/>
    <property type="molecule type" value="Genomic_DNA"/>
</dbReference>
<keyword evidence="1" id="KW-0238">DNA-binding</keyword>
<evidence type="ECO:0000313" key="4">
    <source>
        <dbReference type="Proteomes" id="UP000215002"/>
    </source>
</evidence>
<dbReference type="Pfam" id="PF01381">
    <property type="entry name" value="HTH_3"/>
    <property type="match status" value="1"/>
</dbReference>
<dbReference type="AlphaFoldDB" id="A0A223P369"/>
<proteinExistence type="predicted"/>
<dbReference type="SUPFAM" id="SSF47413">
    <property type="entry name" value="lambda repressor-like DNA-binding domains"/>
    <property type="match status" value="1"/>
</dbReference>
<dbReference type="PROSITE" id="PS50943">
    <property type="entry name" value="HTH_CROC1"/>
    <property type="match status" value="1"/>
</dbReference>
<dbReference type="SMART" id="SM00530">
    <property type="entry name" value="HTH_XRE"/>
    <property type="match status" value="1"/>
</dbReference>
<evidence type="ECO:0000259" key="2">
    <source>
        <dbReference type="PROSITE" id="PS50943"/>
    </source>
</evidence>
<keyword evidence="4" id="KW-1185">Reference proteome</keyword>
<evidence type="ECO:0000313" key="3">
    <source>
        <dbReference type="EMBL" id="ASU36532.1"/>
    </source>
</evidence>
<dbReference type="InterPro" id="IPR010982">
    <property type="entry name" value="Lambda_DNA-bd_dom_sf"/>
</dbReference>
<dbReference type="CDD" id="cd00093">
    <property type="entry name" value="HTH_XRE"/>
    <property type="match status" value="1"/>
</dbReference>
<dbReference type="GO" id="GO:0005829">
    <property type="term" value="C:cytosol"/>
    <property type="evidence" value="ECO:0007669"/>
    <property type="project" value="TreeGrafter"/>
</dbReference>
<dbReference type="GO" id="GO:0003700">
    <property type="term" value="F:DNA-binding transcription factor activity"/>
    <property type="evidence" value="ECO:0007669"/>
    <property type="project" value="TreeGrafter"/>
</dbReference>
<gene>
    <name evidence="3" type="ORF">MuYL_4649</name>
</gene>
<dbReference type="PANTHER" id="PTHR46797:SF1">
    <property type="entry name" value="METHYLPHOSPHONATE SYNTHASE"/>
    <property type="match status" value="1"/>
</dbReference>
<sequence>MDIRKKIGLRIKEYRTNLKLTQEALAFKAEIDKTYVNEVENGKRNVSVINLEKIICALDATIRDFFDSEVFEGGIN</sequence>
<dbReference type="PANTHER" id="PTHR46797">
    <property type="entry name" value="HTH-TYPE TRANSCRIPTIONAL REGULATOR"/>
    <property type="match status" value="1"/>
</dbReference>
<accession>A0A223P369</accession>
<dbReference type="Gene3D" id="1.10.260.40">
    <property type="entry name" value="lambda repressor-like DNA-binding domains"/>
    <property type="match status" value="1"/>
</dbReference>
<dbReference type="KEGG" id="muc:MuYL_4649"/>
<dbReference type="InterPro" id="IPR001387">
    <property type="entry name" value="Cro/C1-type_HTH"/>
</dbReference>
<evidence type="ECO:0000256" key="1">
    <source>
        <dbReference type="ARBA" id="ARBA00023125"/>
    </source>
</evidence>
<protein>
    <submittedName>
        <fullName evidence="3">Transcriptional regulator</fullName>
    </submittedName>
</protein>
<feature type="domain" description="HTH cro/C1-type" evidence="2">
    <location>
        <begin position="11"/>
        <end position="65"/>
    </location>
</feature>
<dbReference type="GO" id="GO:0003677">
    <property type="term" value="F:DNA binding"/>
    <property type="evidence" value="ECO:0007669"/>
    <property type="project" value="UniProtKB-KW"/>
</dbReference>
<dbReference type="Proteomes" id="UP000215002">
    <property type="component" value="Chromosome"/>
</dbReference>
<name>A0A223P369_9SPHI</name>
<dbReference type="RefSeq" id="WP_094572538.1">
    <property type="nucleotide sequence ID" value="NZ_CP022743.1"/>
</dbReference>
<organism evidence="3 4">
    <name type="scientific">Mucilaginibacter xinganensis</name>
    <dbReference type="NCBI Taxonomy" id="1234841"/>
    <lineage>
        <taxon>Bacteria</taxon>
        <taxon>Pseudomonadati</taxon>
        <taxon>Bacteroidota</taxon>
        <taxon>Sphingobacteriia</taxon>
        <taxon>Sphingobacteriales</taxon>
        <taxon>Sphingobacteriaceae</taxon>
        <taxon>Mucilaginibacter</taxon>
    </lineage>
</organism>
<dbReference type="InterPro" id="IPR050807">
    <property type="entry name" value="TransReg_Diox_bact_type"/>
</dbReference>
<reference evidence="3 4" key="1">
    <citation type="submission" date="2017-08" db="EMBL/GenBank/DDBJ databases">
        <title>Complete genome sequence of Mucilaginibacter sp. strain BJC16-A31.</title>
        <authorList>
            <consortium name="Henan University of Science and Technology"/>
            <person name="You X."/>
        </authorList>
    </citation>
    <scope>NUCLEOTIDE SEQUENCE [LARGE SCALE GENOMIC DNA]</scope>
    <source>
        <strain evidence="3 4">BJC16-A31</strain>
    </source>
</reference>
<dbReference type="OrthoDB" id="9814553at2"/>